<dbReference type="GO" id="GO:0016705">
    <property type="term" value="F:oxidoreductase activity, acting on paired donors, with incorporation or reduction of molecular oxygen"/>
    <property type="evidence" value="ECO:0007669"/>
    <property type="project" value="InterPro"/>
</dbReference>
<dbReference type="PANTHER" id="PTHR24305:SF210">
    <property type="entry name" value="CYTOCHROME P450 MONOOXYGENASE ASQL-RELATED"/>
    <property type="match status" value="1"/>
</dbReference>
<keyword evidence="12" id="KW-1185">Reference proteome</keyword>
<dbReference type="SUPFAM" id="SSF48264">
    <property type="entry name" value="Cytochrome P450"/>
    <property type="match status" value="1"/>
</dbReference>
<evidence type="ECO:0000256" key="1">
    <source>
        <dbReference type="ARBA" id="ARBA00001971"/>
    </source>
</evidence>
<proteinExistence type="inferred from homology"/>
<dbReference type="FunFam" id="1.10.630.10:FF:000047">
    <property type="entry name" value="Cytochrome P450 monooxygenase"/>
    <property type="match status" value="1"/>
</dbReference>
<comment type="caution">
    <text evidence="11">The sequence shown here is derived from an EMBL/GenBank/DDBJ whole genome shotgun (WGS) entry which is preliminary data.</text>
</comment>
<organism evidence="11 12">
    <name type="scientific">Cladorrhinum samala</name>
    <dbReference type="NCBI Taxonomy" id="585594"/>
    <lineage>
        <taxon>Eukaryota</taxon>
        <taxon>Fungi</taxon>
        <taxon>Dikarya</taxon>
        <taxon>Ascomycota</taxon>
        <taxon>Pezizomycotina</taxon>
        <taxon>Sordariomycetes</taxon>
        <taxon>Sordariomycetidae</taxon>
        <taxon>Sordariales</taxon>
        <taxon>Podosporaceae</taxon>
        <taxon>Cladorrhinum</taxon>
    </lineage>
</organism>
<dbReference type="PANTHER" id="PTHR24305">
    <property type="entry name" value="CYTOCHROME P450"/>
    <property type="match status" value="1"/>
</dbReference>
<keyword evidence="10" id="KW-0812">Transmembrane</keyword>
<dbReference type="InterPro" id="IPR050121">
    <property type="entry name" value="Cytochrome_P450_monoxygenase"/>
</dbReference>
<evidence type="ECO:0000256" key="3">
    <source>
        <dbReference type="ARBA" id="ARBA00022617"/>
    </source>
</evidence>
<reference evidence="11" key="1">
    <citation type="journal article" date="2023" name="Mol. Phylogenet. Evol.">
        <title>Genome-scale phylogeny and comparative genomics of the fungal order Sordariales.</title>
        <authorList>
            <person name="Hensen N."/>
            <person name="Bonometti L."/>
            <person name="Westerberg I."/>
            <person name="Brannstrom I.O."/>
            <person name="Guillou S."/>
            <person name="Cros-Aarteil S."/>
            <person name="Calhoun S."/>
            <person name="Haridas S."/>
            <person name="Kuo A."/>
            <person name="Mondo S."/>
            <person name="Pangilinan J."/>
            <person name="Riley R."/>
            <person name="LaButti K."/>
            <person name="Andreopoulos B."/>
            <person name="Lipzen A."/>
            <person name="Chen C."/>
            <person name="Yan M."/>
            <person name="Daum C."/>
            <person name="Ng V."/>
            <person name="Clum A."/>
            <person name="Steindorff A."/>
            <person name="Ohm R.A."/>
            <person name="Martin F."/>
            <person name="Silar P."/>
            <person name="Natvig D.O."/>
            <person name="Lalanne C."/>
            <person name="Gautier V."/>
            <person name="Ament-Velasquez S.L."/>
            <person name="Kruys A."/>
            <person name="Hutchinson M.I."/>
            <person name="Powell A.J."/>
            <person name="Barry K."/>
            <person name="Miller A.N."/>
            <person name="Grigoriev I.V."/>
            <person name="Debuchy R."/>
            <person name="Gladieux P."/>
            <person name="Hiltunen Thoren M."/>
            <person name="Johannesson H."/>
        </authorList>
    </citation>
    <scope>NUCLEOTIDE SEQUENCE</scope>
    <source>
        <strain evidence="11">PSN324</strain>
    </source>
</reference>
<feature type="transmembrane region" description="Helical" evidence="10">
    <location>
        <begin position="15"/>
        <end position="38"/>
    </location>
</feature>
<dbReference type="InterPro" id="IPR002401">
    <property type="entry name" value="Cyt_P450_E_grp-I"/>
</dbReference>
<dbReference type="GO" id="GO:0020037">
    <property type="term" value="F:heme binding"/>
    <property type="evidence" value="ECO:0007669"/>
    <property type="project" value="InterPro"/>
</dbReference>
<keyword evidence="7 9" id="KW-0503">Monooxygenase</keyword>
<dbReference type="AlphaFoldDB" id="A0AAV9HL68"/>
<dbReference type="EMBL" id="MU864990">
    <property type="protein sequence ID" value="KAK4461500.1"/>
    <property type="molecule type" value="Genomic_DNA"/>
</dbReference>
<evidence type="ECO:0000256" key="8">
    <source>
        <dbReference type="PIRSR" id="PIRSR602401-1"/>
    </source>
</evidence>
<evidence type="ECO:0000256" key="6">
    <source>
        <dbReference type="ARBA" id="ARBA00023004"/>
    </source>
</evidence>
<evidence type="ECO:0000313" key="11">
    <source>
        <dbReference type="EMBL" id="KAK4461500.1"/>
    </source>
</evidence>
<feature type="binding site" description="axial binding residue" evidence="8">
    <location>
        <position position="448"/>
    </location>
    <ligand>
        <name>heme</name>
        <dbReference type="ChEBI" id="CHEBI:30413"/>
    </ligand>
    <ligandPart>
        <name>Fe</name>
        <dbReference type="ChEBI" id="CHEBI:18248"/>
    </ligandPart>
</feature>
<evidence type="ECO:0000256" key="10">
    <source>
        <dbReference type="SAM" id="Phobius"/>
    </source>
</evidence>
<dbReference type="CDD" id="cd11058">
    <property type="entry name" value="CYP60B-like"/>
    <property type="match status" value="1"/>
</dbReference>
<comment type="cofactor">
    <cofactor evidence="1 8">
        <name>heme</name>
        <dbReference type="ChEBI" id="CHEBI:30413"/>
    </cofactor>
</comment>
<keyword evidence="10" id="KW-1133">Transmembrane helix</keyword>
<dbReference type="InterPro" id="IPR017972">
    <property type="entry name" value="Cyt_P450_CS"/>
</dbReference>
<dbReference type="GO" id="GO:0004497">
    <property type="term" value="F:monooxygenase activity"/>
    <property type="evidence" value="ECO:0007669"/>
    <property type="project" value="UniProtKB-KW"/>
</dbReference>
<dbReference type="InterPro" id="IPR001128">
    <property type="entry name" value="Cyt_P450"/>
</dbReference>
<evidence type="ECO:0000256" key="9">
    <source>
        <dbReference type="RuleBase" id="RU000461"/>
    </source>
</evidence>
<reference evidence="11" key="2">
    <citation type="submission" date="2023-06" db="EMBL/GenBank/DDBJ databases">
        <authorList>
            <consortium name="Lawrence Berkeley National Laboratory"/>
            <person name="Mondo S.J."/>
            <person name="Hensen N."/>
            <person name="Bonometti L."/>
            <person name="Westerberg I."/>
            <person name="Brannstrom I.O."/>
            <person name="Guillou S."/>
            <person name="Cros-Aarteil S."/>
            <person name="Calhoun S."/>
            <person name="Haridas S."/>
            <person name="Kuo A."/>
            <person name="Pangilinan J."/>
            <person name="Riley R."/>
            <person name="Labutti K."/>
            <person name="Andreopoulos B."/>
            <person name="Lipzen A."/>
            <person name="Chen C."/>
            <person name="Yanf M."/>
            <person name="Daum C."/>
            <person name="Ng V."/>
            <person name="Clum A."/>
            <person name="Steindorff A."/>
            <person name="Ohm R."/>
            <person name="Martin F."/>
            <person name="Silar P."/>
            <person name="Natvig D."/>
            <person name="Lalanne C."/>
            <person name="Gautier V."/>
            <person name="Ament-Velasquez S.L."/>
            <person name="Kruys A."/>
            <person name="Hutchinson M.I."/>
            <person name="Powell A.J."/>
            <person name="Barry K."/>
            <person name="Miller A.N."/>
            <person name="Grigoriev I.V."/>
            <person name="Debuchy R."/>
            <person name="Gladieux P."/>
            <person name="Thoren M.H."/>
            <person name="Johannesson H."/>
        </authorList>
    </citation>
    <scope>NUCLEOTIDE SEQUENCE</scope>
    <source>
        <strain evidence="11">PSN324</strain>
    </source>
</reference>
<name>A0AAV9HL68_9PEZI</name>
<dbReference type="GO" id="GO:0009403">
    <property type="term" value="P:toxin biosynthetic process"/>
    <property type="evidence" value="ECO:0007669"/>
    <property type="project" value="UniProtKB-ARBA"/>
</dbReference>
<dbReference type="PRINTS" id="PR00463">
    <property type="entry name" value="EP450I"/>
</dbReference>
<evidence type="ECO:0000256" key="4">
    <source>
        <dbReference type="ARBA" id="ARBA00022723"/>
    </source>
</evidence>
<keyword evidence="6 8" id="KW-0408">Iron</keyword>
<gene>
    <name evidence="11" type="ORF">QBC42DRAFT_270111</name>
</gene>
<dbReference type="PRINTS" id="PR00385">
    <property type="entry name" value="P450"/>
</dbReference>
<evidence type="ECO:0000256" key="7">
    <source>
        <dbReference type="ARBA" id="ARBA00023033"/>
    </source>
</evidence>
<keyword evidence="5 9" id="KW-0560">Oxidoreductase</keyword>
<evidence type="ECO:0000256" key="2">
    <source>
        <dbReference type="ARBA" id="ARBA00010617"/>
    </source>
</evidence>
<protein>
    <submittedName>
        <fullName evidence="11">Cytochrome P450</fullName>
    </submittedName>
</protein>
<keyword evidence="3 8" id="KW-0349">Heme</keyword>
<keyword evidence="10" id="KW-0472">Membrane</keyword>
<comment type="similarity">
    <text evidence="2 9">Belongs to the cytochrome P450 family.</text>
</comment>
<accession>A0AAV9HL68</accession>
<evidence type="ECO:0000313" key="12">
    <source>
        <dbReference type="Proteomes" id="UP001321749"/>
    </source>
</evidence>
<evidence type="ECO:0000256" key="5">
    <source>
        <dbReference type="ARBA" id="ARBA00023002"/>
    </source>
</evidence>
<dbReference type="Proteomes" id="UP001321749">
    <property type="component" value="Unassembled WGS sequence"/>
</dbReference>
<keyword evidence="4 8" id="KW-0479">Metal-binding</keyword>
<dbReference type="Gene3D" id="1.10.630.10">
    <property type="entry name" value="Cytochrome P450"/>
    <property type="match status" value="1"/>
</dbReference>
<dbReference type="InterPro" id="IPR036396">
    <property type="entry name" value="Cyt_P450_sf"/>
</dbReference>
<dbReference type="GO" id="GO:0005506">
    <property type="term" value="F:iron ion binding"/>
    <property type="evidence" value="ECO:0007669"/>
    <property type="project" value="InterPro"/>
</dbReference>
<sequence length="504" mass="58192">MAAPPNLVGSISPGWGLAVLSGTFLAYLLLRGIYYAFFHPLSKIAGPKLYAASDIPYLYHIVRGNWPQKLKELHDRYGPVVRTTNNDVSFTTPGAWKTIYGHRAAGQETFQKDRKGYRPTVSGHPNIIIANDADHRRQRRLLTHAFSDKALRGQEDIMKRYVDLLIAKLHERARTATPVVDIVKWYNFTTFDLIGDLAFGQPFGCLESGGYHPWVAMIFESIKLGSLSTVILRHPWLKPLARLFISRKLVRNQDNHRELTTQTAKRRLESGNLTREDFISYILRYNDEKGMSEWEIIENSSILIIAGSETTATQLSGTTFWLLTRGNEDKYRRLVDEIRGRFEREEDITLISVQGLEYMNACFEESFRMYPPVPIALPRLTPDKGEVIEGYYIPRKVGVGVPQWASYQTERNFKNHDKFVPERWLGDPEYENDVRAILQPFSTGPRNCIGRNLAYAEMRLILARLFWNFDLEMMPDSQNWNKQKIYTLWEKGAINVKLKPVRRE</sequence>
<dbReference type="PROSITE" id="PS00086">
    <property type="entry name" value="CYTOCHROME_P450"/>
    <property type="match status" value="1"/>
</dbReference>
<dbReference type="Pfam" id="PF00067">
    <property type="entry name" value="p450"/>
    <property type="match status" value="1"/>
</dbReference>